<comment type="subcellular location">
    <subcellularLocation>
        <location evidence="3">Cytoplasm</location>
    </subcellularLocation>
</comment>
<dbReference type="Gene3D" id="3.30.300.70">
    <property type="entry name" value="RimP-like superfamily, N-terminal"/>
    <property type="match status" value="1"/>
</dbReference>
<evidence type="ECO:0000256" key="1">
    <source>
        <dbReference type="ARBA" id="ARBA00022490"/>
    </source>
</evidence>
<dbReference type="Pfam" id="PF17384">
    <property type="entry name" value="DUF150_C"/>
    <property type="match status" value="1"/>
</dbReference>
<dbReference type="PANTHER" id="PTHR33867:SF1">
    <property type="entry name" value="RIBOSOME MATURATION FACTOR RIMP"/>
    <property type="match status" value="1"/>
</dbReference>
<organism evidence="6 7">
    <name type="scientific">Methylohalomonas lacus</name>
    <dbReference type="NCBI Taxonomy" id="398773"/>
    <lineage>
        <taxon>Bacteria</taxon>
        <taxon>Pseudomonadati</taxon>
        <taxon>Pseudomonadota</taxon>
        <taxon>Gammaproteobacteria</taxon>
        <taxon>Methylohalomonadales</taxon>
        <taxon>Methylohalomonadaceae</taxon>
        <taxon>Methylohalomonas</taxon>
    </lineage>
</organism>
<keyword evidence="7" id="KW-1185">Reference proteome</keyword>
<dbReference type="SUPFAM" id="SSF74942">
    <property type="entry name" value="YhbC-like, C-terminal domain"/>
    <property type="match status" value="1"/>
</dbReference>
<dbReference type="InterPro" id="IPR035956">
    <property type="entry name" value="RimP_N_sf"/>
</dbReference>
<dbReference type="HAMAP" id="MF_01077">
    <property type="entry name" value="RimP"/>
    <property type="match status" value="1"/>
</dbReference>
<evidence type="ECO:0000313" key="7">
    <source>
        <dbReference type="Proteomes" id="UP001204445"/>
    </source>
</evidence>
<evidence type="ECO:0000259" key="5">
    <source>
        <dbReference type="Pfam" id="PF17384"/>
    </source>
</evidence>
<evidence type="ECO:0000313" key="6">
    <source>
        <dbReference type="EMBL" id="MCS3903493.1"/>
    </source>
</evidence>
<dbReference type="EMBL" id="JANUCT010000009">
    <property type="protein sequence ID" value="MCS3903493.1"/>
    <property type="molecule type" value="Genomic_DNA"/>
</dbReference>
<keyword evidence="2 3" id="KW-0690">Ribosome biogenesis</keyword>
<dbReference type="GO" id="GO:0005829">
    <property type="term" value="C:cytosol"/>
    <property type="evidence" value="ECO:0007669"/>
    <property type="project" value="TreeGrafter"/>
</dbReference>
<name>A0AAE3HN09_9GAMM</name>
<feature type="domain" description="Ribosome maturation factor RimP C-terminal" evidence="5">
    <location>
        <begin position="86"/>
        <end position="149"/>
    </location>
</feature>
<gene>
    <name evidence="3" type="primary">rimP</name>
    <name evidence="6" type="ORF">J2T55_001519</name>
</gene>
<dbReference type="Gene3D" id="2.30.30.180">
    <property type="entry name" value="Ribosome maturation factor RimP, C-terminal domain"/>
    <property type="match status" value="1"/>
</dbReference>
<dbReference type="InterPro" id="IPR003728">
    <property type="entry name" value="Ribosome_maturation_RimP"/>
</dbReference>
<dbReference type="RefSeq" id="WP_259055296.1">
    <property type="nucleotide sequence ID" value="NZ_JANUCT010000009.1"/>
</dbReference>
<accession>A0AAE3HN09</accession>
<protein>
    <recommendedName>
        <fullName evidence="3">Ribosome maturation factor RimP</fullName>
    </recommendedName>
</protein>
<comment type="similarity">
    <text evidence="3">Belongs to the RimP family.</text>
</comment>
<evidence type="ECO:0000256" key="2">
    <source>
        <dbReference type="ARBA" id="ARBA00022517"/>
    </source>
</evidence>
<evidence type="ECO:0000256" key="3">
    <source>
        <dbReference type="HAMAP-Rule" id="MF_01077"/>
    </source>
</evidence>
<dbReference type="FunFam" id="3.30.300.70:FF:000001">
    <property type="entry name" value="Ribosome maturation factor RimP"/>
    <property type="match status" value="1"/>
</dbReference>
<reference evidence="6" key="1">
    <citation type="submission" date="2022-08" db="EMBL/GenBank/DDBJ databases">
        <title>Genomic Encyclopedia of Type Strains, Phase III (KMG-III): the genomes of soil and plant-associated and newly described type strains.</title>
        <authorList>
            <person name="Whitman W."/>
        </authorList>
    </citation>
    <scope>NUCLEOTIDE SEQUENCE</scope>
    <source>
        <strain evidence="6">HMT 1</strain>
    </source>
</reference>
<dbReference type="SUPFAM" id="SSF75420">
    <property type="entry name" value="YhbC-like, N-terminal domain"/>
    <property type="match status" value="1"/>
</dbReference>
<dbReference type="Proteomes" id="UP001204445">
    <property type="component" value="Unassembled WGS sequence"/>
</dbReference>
<dbReference type="AlphaFoldDB" id="A0AAE3HN09"/>
<evidence type="ECO:0000259" key="4">
    <source>
        <dbReference type="Pfam" id="PF02576"/>
    </source>
</evidence>
<keyword evidence="1 3" id="KW-0963">Cytoplasm</keyword>
<dbReference type="GO" id="GO:0006412">
    <property type="term" value="P:translation"/>
    <property type="evidence" value="ECO:0007669"/>
    <property type="project" value="TreeGrafter"/>
</dbReference>
<dbReference type="PANTHER" id="PTHR33867">
    <property type="entry name" value="RIBOSOME MATURATION FACTOR RIMP"/>
    <property type="match status" value="1"/>
</dbReference>
<dbReference type="InterPro" id="IPR028989">
    <property type="entry name" value="RimP_N"/>
</dbReference>
<dbReference type="CDD" id="cd01734">
    <property type="entry name" value="YlxS_C"/>
    <property type="match status" value="1"/>
</dbReference>
<proteinExistence type="inferred from homology"/>
<dbReference type="NCBIfam" id="NF000927">
    <property type="entry name" value="PRK00092.1-1"/>
    <property type="match status" value="1"/>
</dbReference>
<dbReference type="Pfam" id="PF02576">
    <property type="entry name" value="RimP_N"/>
    <property type="match status" value="1"/>
</dbReference>
<dbReference type="GO" id="GO:0000028">
    <property type="term" value="P:ribosomal small subunit assembly"/>
    <property type="evidence" value="ECO:0007669"/>
    <property type="project" value="TreeGrafter"/>
</dbReference>
<comment type="caution">
    <text evidence="6">The sequence shown here is derived from an EMBL/GenBank/DDBJ whole genome shotgun (WGS) entry which is preliminary data.</text>
</comment>
<sequence>MYRQNQTLVRLLQPVIEAMGYELLGIEQGNKGKSDLVRIYIDNEAGIRVEDCEQVSGQVSAVLDVEDPLKAAYTLEVSSPGLDRPLFTLAQFARHTGAEANVKLRQPLAERRRLRGIIEAVTDDNIVMQVDGERYEIDADRVEHARLIPVYD</sequence>
<dbReference type="InterPro" id="IPR036847">
    <property type="entry name" value="RimP_C_sf"/>
</dbReference>
<feature type="domain" description="Ribosome maturation factor RimP N-terminal" evidence="4">
    <location>
        <begin position="11"/>
        <end position="83"/>
    </location>
</feature>
<comment type="function">
    <text evidence="3">Required for maturation of 30S ribosomal subunits.</text>
</comment>
<dbReference type="InterPro" id="IPR028998">
    <property type="entry name" value="RimP_C"/>
</dbReference>